<reference evidence="10 11" key="1">
    <citation type="submission" date="2011-08" db="EMBL/GenBank/DDBJ databases">
        <title>The Genome Sequence of Johnsonella ignava ATCC 51276.</title>
        <authorList>
            <consortium name="The Broad Institute Genome Sequencing Platform"/>
            <person name="Earl A."/>
            <person name="Ward D."/>
            <person name="Feldgarden M."/>
            <person name="Gevers D."/>
            <person name="Izard J."/>
            <person name="Blanton J.M."/>
            <person name="Baranova O.V."/>
            <person name="Dewhirst F.E."/>
            <person name="Young S.K."/>
            <person name="Zeng Q."/>
            <person name="Gargeya S."/>
            <person name="Fitzgerald M."/>
            <person name="Haas B."/>
            <person name="Abouelleil A."/>
            <person name="Alvarado L."/>
            <person name="Arachchi H.M."/>
            <person name="Berlin A."/>
            <person name="Brown A."/>
            <person name="Chapman S.B."/>
            <person name="Chen Z."/>
            <person name="Dunbar C."/>
            <person name="Freedman E."/>
            <person name="Gearin G."/>
            <person name="Gellesch M."/>
            <person name="Goldberg J."/>
            <person name="Griggs A."/>
            <person name="Gujja S."/>
            <person name="Heiman D."/>
            <person name="Howarth C."/>
            <person name="Larson L."/>
            <person name="Lui A."/>
            <person name="MacDonald P.J.P."/>
            <person name="Montmayeur A."/>
            <person name="Murphy C."/>
            <person name="Neiman D."/>
            <person name="Pearson M."/>
            <person name="Priest M."/>
            <person name="Roberts A."/>
            <person name="Saif S."/>
            <person name="Shea T."/>
            <person name="Shenoy N."/>
            <person name="Sisk P."/>
            <person name="Stolte C."/>
            <person name="Sykes S."/>
            <person name="Wortman J."/>
            <person name="Nusbaum C."/>
            <person name="Birren B."/>
        </authorList>
    </citation>
    <scope>NUCLEOTIDE SEQUENCE [LARGE SCALE GENOMIC DNA]</scope>
    <source>
        <strain evidence="10 11">ATCC 51276</strain>
    </source>
</reference>
<comment type="similarity">
    <text evidence="2">Belongs to the ABC transporter superfamily.</text>
</comment>
<keyword evidence="6" id="KW-0067">ATP-binding</keyword>
<dbReference type="InterPro" id="IPR050086">
    <property type="entry name" value="MetN_ABC_transporter-like"/>
</dbReference>
<keyword evidence="5" id="KW-0547">Nucleotide-binding</keyword>
<name>G5GH82_9FIRM</name>
<keyword evidence="7" id="KW-0029">Amino-acid transport</keyword>
<comment type="subcellular location">
    <subcellularLocation>
        <location evidence="1">Cell membrane</location>
        <topology evidence="1">Peripheral membrane protein</topology>
    </subcellularLocation>
</comment>
<dbReference type="PIRSF" id="PIRSF039085">
    <property type="entry name" value="ABC_ATPase_HisP"/>
    <property type="match status" value="1"/>
</dbReference>
<sequence>MENRDVLLKISHLSKTFGKNAVLKDIDFTVKKGDVTCIIGASGSGKSTLLRCINLLETPTTGSILFKDRDIMDKNGDPAAYRAQVGMVFQNFNLFNNMNVIENCTVGQTKVLKKSAEEARKKALYYLEKVGMLPYINAKPRQLSGGQKQRVAIARALSMEPVLLLFDEPTSALDPQMVGEVLDVMKRLAKEGLTMIIVTHEMAFARDVSSHVVFMADGVIEEEGSVSEIFYNPKSFVTKEFLSRFMRE</sequence>
<dbReference type="HOGENOM" id="CLU_000604_1_22_9"/>
<gene>
    <name evidence="10" type="ORF">HMPREF9333_00922</name>
</gene>
<evidence type="ECO:0000259" key="9">
    <source>
        <dbReference type="PROSITE" id="PS50893"/>
    </source>
</evidence>
<dbReference type="PATRIC" id="fig|679200.3.peg.972"/>
<dbReference type="AlphaFoldDB" id="G5GH82"/>
<evidence type="ECO:0000313" key="10">
    <source>
        <dbReference type="EMBL" id="EHI55879.1"/>
    </source>
</evidence>
<dbReference type="CDD" id="cd03262">
    <property type="entry name" value="ABC_HisP_GlnQ"/>
    <property type="match status" value="1"/>
</dbReference>
<evidence type="ECO:0000256" key="1">
    <source>
        <dbReference type="ARBA" id="ARBA00004202"/>
    </source>
</evidence>
<dbReference type="STRING" id="679200.HMPREF9333_00922"/>
<dbReference type="eggNOG" id="COG1126">
    <property type="taxonomic scope" value="Bacteria"/>
</dbReference>
<dbReference type="Proteomes" id="UP000003011">
    <property type="component" value="Unassembled WGS sequence"/>
</dbReference>
<dbReference type="InterPro" id="IPR027417">
    <property type="entry name" value="P-loop_NTPase"/>
</dbReference>
<dbReference type="GO" id="GO:0005886">
    <property type="term" value="C:plasma membrane"/>
    <property type="evidence" value="ECO:0007669"/>
    <property type="project" value="UniProtKB-SubCell"/>
</dbReference>
<dbReference type="RefSeq" id="WP_005540227.1">
    <property type="nucleotide sequence ID" value="NZ_JH378831.1"/>
</dbReference>
<feature type="domain" description="ABC transporter" evidence="9">
    <location>
        <begin position="8"/>
        <end position="242"/>
    </location>
</feature>
<evidence type="ECO:0000256" key="2">
    <source>
        <dbReference type="ARBA" id="ARBA00005417"/>
    </source>
</evidence>
<dbReference type="InterPro" id="IPR003439">
    <property type="entry name" value="ABC_transporter-like_ATP-bd"/>
</dbReference>
<dbReference type="SMART" id="SM00382">
    <property type="entry name" value="AAA"/>
    <property type="match status" value="1"/>
</dbReference>
<dbReference type="PROSITE" id="PS00211">
    <property type="entry name" value="ABC_TRANSPORTER_1"/>
    <property type="match status" value="1"/>
</dbReference>
<dbReference type="GO" id="GO:0015424">
    <property type="term" value="F:ABC-type amino acid transporter activity"/>
    <property type="evidence" value="ECO:0007669"/>
    <property type="project" value="InterPro"/>
</dbReference>
<keyword evidence="8" id="KW-0472">Membrane</keyword>
<keyword evidence="3" id="KW-0813">Transport</keyword>
<evidence type="ECO:0000256" key="8">
    <source>
        <dbReference type="ARBA" id="ARBA00023136"/>
    </source>
</evidence>
<dbReference type="EMBL" id="ACZL01000015">
    <property type="protein sequence ID" value="EHI55879.1"/>
    <property type="molecule type" value="Genomic_DNA"/>
</dbReference>
<comment type="caution">
    <text evidence="10">The sequence shown here is derived from an EMBL/GenBank/DDBJ whole genome shotgun (WGS) entry which is preliminary data.</text>
</comment>
<dbReference type="PANTHER" id="PTHR43166">
    <property type="entry name" value="AMINO ACID IMPORT ATP-BINDING PROTEIN"/>
    <property type="match status" value="1"/>
</dbReference>
<dbReference type="GO" id="GO:0005524">
    <property type="term" value="F:ATP binding"/>
    <property type="evidence" value="ECO:0007669"/>
    <property type="project" value="UniProtKB-KW"/>
</dbReference>
<dbReference type="SUPFAM" id="SSF52540">
    <property type="entry name" value="P-loop containing nucleoside triphosphate hydrolases"/>
    <property type="match status" value="1"/>
</dbReference>
<dbReference type="PANTHER" id="PTHR43166:SF9">
    <property type="entry name" value="GLUTAMATE_ASPARTATE IMPORT ATP-BINDING PROTEIN GLTL"/>
    <property type="match status" value="1"/>
</dbReference>
<accession>G5GH82</accession>
<dbReference type="Gene3D" id="3.40.50.300">
    <property type="entry name" value="P-loop containing nucleotide triphosphate hydrolases"/>
    <property type="match status" value="1"/>
</dbReference>
<dbReference type="InterPro" id="IPR003593">
    <property type="entry name" value="AAA+_ATPase"/>
</dbReference>
<keyword evidence="4" id="KW-1003">Cell membrane</keyword>
<dbReference type="InterPro" id="IPR030679">
    <property type="entry name" value="ABC_ATPase_HisP-typ"/>
</dbReference>
<proteinExistence type="inferred from homology"/>
<evidence type="ECO:0000256" key="5">
    <source>
        <dbReference type="ARBA" id="ARBA00022741"/>
    </source>
</evidence>
<dbReference type="OrthoDB" id="9804199at2"/>
<evidence type="ECO:0000256" key="6">
    <source>
        <dbReference type="ARBA" id="ARBA00022840"/>
    </source>
</evidence>
<dbReference type="PROSITE" id="PS50893">
    <property type="entry name" value="ABC_TRANSPORTER_2"/>
    <property type="match status" value="1"/>
</dbReference>
<protein>
    <recommendedName>
        <fullName evidence="9">ABC transporter domain-containing protein</fullName>
    </recommendedName>
</protein>
<organism evidence="10 11">
    <name type="scientific">Johnsonella ignava ATCC 51276</name>
    <dbReference type="NCBI Taxonomy" id="679200"/>
    <lineage>
        <taxon>Bacteria</taxon>
        <taxon>Bacillati</taxon>
        <taxon>Bacillota</taxon>
        <taxon>Clostridia</taxon>
        <taxon>Lachnospirales</taxon>
        <taxon>Lachnospiraceae</taxon>
        <taxon>Johnsonella</taxon>
    </lineage>
</organism>
<dbReference type="Pfam" id="PF00005">
    <property type="entry name" value="ABC_tran"/>
    <property type="match status" value="1"/>
</dbReference>
<evidence type="ECO:0000256" key="3">
    <source>
        <dbReference type="ARBA" id="ARBA00022448"/>
    </source>
</evidence>
<keyword evidence="11" id="KW-1185">Reference proteome</keyword>
<evidence type="ECO:0000256" key="7">
    <source>
        <dbReference type="ARBA" id="ARBA00022970"/>
    </source>
</evidence>
<evidence type="ECO:0000256" key="4">
    <source>
        <dbReference type="ARBA" id="ARBA00022475"/>
    </source>
</evidence>
<dbReference type="GO" id="GO:0016887">
    <property type="term" value="F:ATP hydrolysis activity"/>
    <property type="evidence" value="ECO:0007669"/>
    <property type="project" value="InterPro"/>
</dbReference>
<dbReference type="InterPro" id="IPR017871">
    <property type="entry name" value="ABC_transporter-like_CS"/>
</dbReference>
<evidence type="ECO:0000313" key="11">
    <source>
        <dbReference type="Proteomes" id="UP000003011"/>
    </source>
</evidence>